<name>A0A5C8Z978_9GAMM</name>
<proteinExistence type="inferred from homology"/>
<evidence type="ECO:0000256" key="6">
    <source>
        <dbReference type="ARBA" id="ARBA00022500"/>
    </source>
</evidence>
<sequence>MSRSKRLQLVAKLAQQREDQAVQALAEVRSQLALEQQRLDELLQYRKEYQTYLDQQANGGIAIEQWRRTQGFIDQLAMLAQRQESTIASWQQREQQVLEKWRELYQKKKNIGQFIDKVSAEELIAEDKKEQKFIDELVTQRFHRS</sequence>
<reference evidence="11 12" key="1">
    <citation type="submission" date="2019-07" db="EMBL/GenBank/DDBJ databases">
        <title>Reinekea sp. strain SSH23 genome sequencing and assembly.</title>
        <authorList>
            <person name="Kim I."/>
        </authorList>
    </citation>
    <scope>NUCLEOTIDE SEQUENCE [LARGE SCALE GENOMIC DNA]</scope>
    <source>
        <strain evidence="11 12">SSH23</strain>
    </source>
</reference>
<keyword evidence="5" id="KW-1003">Cell membrane</keyword>
<evidence type="ECO:0000256" key="9">
    <source>
        <dbReference type="ARBA" id="ARBA00023136"/>
    </source>
</evidence>
<keyword evidence="8" id="KW-0653">Protein transport</keyword>
<dbReference type="EMBL" id="VKAD01000001">
    <property type="protein sequence ID" value="TXR53406.1"/>
    <property type="molecule type" value="Genomic_DNA"/>
</dbReference>
<evidence type="ECO:0000256" key="10">
    <source>
        <dbReference type="ARBA" id="ARBA00023225"/>
    </source>
</evidence>
<evidence type="ECO:0000313" key="11">
    <source>
        <dbReference type="EMBL" id="TXR53406.1"/>
    </source>
</evidence>
<dbReference type="GO" id="GO:0005886">
    <property type="term" value="C:plasma membrane"/>
    <property type="evidence" value="ECO:0007669"/>
    <property type="project" value="UniProtKB-SubCell"/>
</dbReference>
<comment type="similarity">
    <text evidence="2">Belongs to the FliJ family.</text>
</comment>
<evidence type="ECO:0000256" key="4">
    <source>
        <dbReference type="ARBA" id="ARBA00022448"/>
    </source>
</evidence>
<keyword evidence="11" id="KW-0969">Cilium</keyword>
<dbReference type="GO" id="GO:0009288">
    <property type="term" value="C:bacterial-type flagellum"/>
    <property type="evidence" value="ECO:0007669"/>
    <property type="project" value="InterPro"/>
</dbReference>
<evidence type="ECO:0000313" key="12">
    <source>
        <dbReference type="Proteomes" id="UP000321764"/>
    </source>
</evidence>
<keyword evidence="12" id="KW-1185">Reference proteome</keyword>
<dbReference type="GO" id="GO:0003774">
    <property type="term" value="F:cytoskeletal motor activity"/>
    <property type="evidence" value="ECO:0007669"/>
    <property type="project" value="InterPro"/>
</dbReference>
<dbReference type="Gene3D" id="1.10.287.1700">
    <property type="match status" value="1"/>
</dbReference>
<keyword evidence="9" id="KW-0472">Membrane</keyword>
<dbReference type="Pfam" id="PF02050">
    <property type="entry name" value="FliJ"/>
    <property type="match status" value="1"/>
</dbReference>
<evidence type="ECO:0000256" key="5">
    <source>
        <dbReference type="ARBA" id="ARBA00022475"/>
    </source>
</evidence>
<dbReference type="AlphaFoldDB" id="A0A5C8Z978"/>
<dbReference type="Proteomes" id="UP000321764">
    <property type="component" value="Unassembled WGS sequence"/>
</dbReference>
<evidence type="ECO:0000256" key="1">
    <source>
        <dbReference type="ARBA" id="ARBA00004413"/>
    </source>
</evidence>
<keyword evidence="11" id="KW-0282">Flagellum</keyword>
<evidence type="ECO:0000256" key="3">
    <source>
        <dbReference type="ARBA" id="ARBA00020392"/>
    </source>
</evidence>
<dbReference type="InterPro" id="IPR018006">
    <property type="entry name" value="Flag_FliJ_proteobac"/>
</dbReference>
<organism evidence="11 12">
    <name type="scientific">Reinekea thalattae</name>
    <dbReference type="NCBI Taxonomy" id="2593301"/>
    <lineage>
        <taxon>Bacteria</taxon>
        <taxon>Pseudomonadati</taxon>
        <taxon>Pseudomonadota</taxon>
        <taxon>Gammaproteobacteria</taxon>
        <taxon>Oceanospirillales</taxon>
        <taxon>Saccharospirillaceae</taxon>
        <taxon>Reinekea</taxon>
    </lineage>
</organism>
<protein>
    <recommendedName>
        <fullName evidence="3">Flagellar FliJ protein</fullName>
    </recommendedName>
</protein>
<comment type="subcellular location">
    <subcellularLocation>
        <location evidence="1">Cell membrane</location>
        <topology evidence="1">Peripheral membrane protein</topology>
        <orientation evidence="1">Cytoplasmic side</orientation>
    </subcellularLocation>
</comment>
<dbReference type="NCBIfam" id="TIGR02473">
    <property type="entry name" value="flagell_FliJ"/>
    <property type="match status" value="1"/>
</dbReference>
<dbReference type="GO" id="GO:0071973">
    <property type="term" value="P:bacterial-type flagellum-dependent cell motility"/>
    <property type="evidence" value="ECO:0007669"/>
    <property type="project" value="InterPro"/>
</dbReference>
<evidence type="ECO:0000256" key="7">
    <source>
        <dbReference type="ARBA" id="ARBA00022795"/>
    </source>
</evidence>
<keyword evidence="10" id="KW-1006">Bacterial flagellum protein export</keyword>
<dbReference type="OrthoDB" id="6197325at2"/>
<keyword evidence="11" id="KW-0966">Cell projection</keyword>
<keyword evidence="7" id="KW-1005">Bacterial flagellum biogenesis</keyword>
<dbReference type="PRINTS" id="PR01004">
    <property type="entry name" value="FLGFLIJ"/>
</dbReference>
<dbReference type="PANTHER" id="PTHR38786:SF1">
    <property type="entry name" value="FLAGELLAR FLIJ PROTEIN"/>
    <property type="match status" value="1"/>
</dbReference>
<dbReference type="InterPro" id="IPR052570">
    <property type="entry name" value="FliJ"/>
</dbReference>
<dbReference type="InterPro" id="IPR053716">
    <property type="entry name" value="Flag_assembly_chemotaxis_eff"/>
</dbReference>
<evidence type="ECO:0000256" key="8">
    <source>
        <dbReference type="ARBA" id="ARBA00022927"/>
    </source>
</evidence>
<keyword evidence="4" id="KW-0813">Transport</keyword>
<gene>
    <name evidence="11" type="primary">fliJ</name>
    <name evidence="11" type="ORF">FME95_02215</name>
</gene>
<keyword evidence="6" id="KW-0145">Chemotaxis</keyword>
<dbReference type="InterPro" id="IPR012823">
    <property type="entry name" value="Flagell_FliJ"/>
</dbReference>
<evidence type="ECO:0000256" key="2">
    <source>
        <dbReference type="ARBA" id="ARBA00010004"/>
    </source>
</evidence>
<dbReference type="GO" id="GO:0015031">
    <property type="term" value="P:protein transport"/>
    <property type="evidence" value="ECO:0007669"/>
    <property type="project" value="UniProtKB-KW"/>
</dbReference>
<dbReference type="GO" id="GO:0006935">
    <property type="term" value="P:chemotaxis"/>
    <property type="evidence" value="ECO:0007669"/>
    <property type="project" value="UniProtKB-KW"/>
</dbReference>
<comment type="caution">
    <text evidence="11">The sequence shown here is derived from an EMBL/GenBank/DDBJ whole genome shotgun (WGS) entry which is preliminary data.</text>
</comment>
<accession>A0A5C8Z978</accession>
<dbReference type="RefSeq" id="WP_147712752.1">
    <property type="nucleotide sequence ID" value="NZ_VKAD01000001.1"/>
</dbReference>
<dbReference type="GO" id="GO:0044781">
    <property type="term" value="P:bacterial-type flagellum organization"/>
    <property type="evidence" value="ECO:0007669"/>
    <property type="project" value="UniProtKB-KW"/>
</dbReference>
<dbReference type="PANTHER" id="PTHR38786">
    <property type="entry name" value="FLAGELLAR FLIJ PROTEIN"/>
    <property type="match status" value="1"/>
</dbReference>